<dbReference type="PIRSF" id="PIRSF039089">
    <property type="entry name" value="ATP_synthase_gamma"/>
    <property type="match status" value="1"/>
</dbReference>
<dbReference type="PANTHER" id="PTHR11693:SF22">
    <property type="entry name" value="ATP SYNTHASE SUBUNIT GAMMA, MITOCHONDRIAL"/>
    <property type="match status" value="1"/>
</dbReference>
<evidence type="ECO:0000256" key="15">
    <source>
        <dbReference type="ARBA" id="ARBA00031066"/>
    </source>
</evidence>
<evidence type="ECO:0000256" key="12">
    <source>
        <dbReference type="ARBA" id="ARBA00023136"/>
    </source>
</evidence>
<dbReference type="Proteomes" id="UP001152484">
    <property type="component" value="Unassembled WGS sequence"/>
</dbReference>
<evidence type="ECO:0000256" key="4">
    <source>
        <dbReference type="ARBA" id="ARBA00011648"/>
    </source>
</evidence>
<evidence type="ECO:0000313" key="16">
    <source>
        <dbReference type="EMBL" id="CAH9088168.1"/>
    </source>
</evidence>
<evidence type="ECO:0000256" key="14">
    <source>
        <dbReference type="ARBA" id="ARBA00023310"/>
    </source>
</evidence>
<protein>
    <recommendedName>
        <fullName evidence="5">ATP synthase subunit gamma, mitochondrial</fullName>
    </recommendedName>
    <alternativeName>
        <fullName evidence="15">F-ATPase gamma subunit</fullName>
    </alternativeName>
</protein>
<reference evidence="16" key="1">
    <citation type="submission" date="2022-07" db="EMBL/GenBank/DDBJ databases">
        <authorList>
            <person name="Macas J."/>
            <person name="Novak P."/>
            <person name="Neumann P."/>
        </authorList>
    </citation>
    <scope>NUCLEOTIDE SEQUENCE</scope>
</reference>
<evidence type="ECO:0000256" key="6">
    <source>
        <dbReference type="ARBA" id="ARBA00022448"/>
    </source>
</evidence>
<dbReference type="OrthoDB" id="239812at2759"/>
<dbReference type="Gene3D" id="3.40.1380.10">
    <property type="match status" value="1"/>
</dbReference>
<accession>A0A9P0Z631</accession>
<gene>
    <name evidence="16" type="ORF">CEURO_LOCUS10380</name>
</gene>
<keyword evidence="9" id="KW-0809">Transit peptide</keyword>
<dbReference type="GO" id="GO:0045259">
    <property type="term" value="C:proton-transporting ATP synthase complex"/>
    <property type="evidence" value="ECO:0007669"/>
    <property type="project" value="UniProtKB-KW"/>
</dbReference>
<evidence type="ECO:0000256" key="13">
    <source>
        <dbReference type="ARBA" id="ARBA00023196"/>
    </source>
</evidence>
<comment type="similarity">
    <text evidence="3">Belongs to the ATPase gamma chain family.</text>
</comment>
<dbReference type="Gene3D" id="1.10.287.80">
    <property type="entry name" value="ATP synthase, gamma subunit, helix hairpin domain"/>
    <property type="match status" value="1"/>
</dbReference>
<keyword evidence="14" id="KW-0066">ATP synthesis</keyword>
<name>A0A9P0Z631_CUSEU</name>
<evidence type="ECO:0000256" key="9">
    <source>
        <dbReference type="ARBA" id="ARBA00022946"/>
    </source>
</evidence>
<evidence type="ECO:0000256" key="5">
    <source>
        <dbReference type="ARBA" id="ARBA00020843"/>
    </source>
</evidence>
<proteinExistence type="inferred from homology"/>
<evidence type="ECO:0000256" key="7">
    <source>
        <dbReference type="ARBA" id="ARBA00022781"/>
    </source>
</evidence>
<dbReference type="InterPro" id="IPR035968">
    <property type="entry name" value="ATP_synth_F1_ATPase_gsu"/>
</dbReference>
<dbReference type="NCBIfam" id="TIGR01146">
    <property type="entry name" value="ATPsyn_F1gamma"/>
    <property type="match status" value="1"/>
</dbReference>
<keyword evidence="17" id="KW-1185">Reference proteome</keyword>
<evidence type="ECO:0000256" key="8">
    <source>
        <dbReference type="ARBA" id="ARBA00022792"/>
    </source>
</evidence>
<keyword evidence="11" id="KW-0496">Mitochondrion</keyword>
<comment type="caution">
    <text evidence="16">The sequence shown here is derived from an EMBL/GenBank/DDBJ whole genome shotgun (WGS) entry which is preliminary data.</text>
</comment>
<evidence type="ECO:0000256" key="10">
    <source>
        <dbReference type="ARBA" id="ARBA00023065"/>
    </source>
</evidence>
<keyword evidence="8" id="KW-0999">Mitochondrion inner membrane</keyword>
<sequence length="326" mass="35677">MAMAALIREGRRLGAAPFSSTNTLIAYRPSIVSNSEEICSTGVRFISTQVVRNRMKSVKNIQKITKAMKMVAASKLRAVQGRTENSRGLWQPFTALLGDTPSVDVKKNVIITISSDKGLCGGINSTSVKTSRNINKLNSGPEKENKYVILGEKAKAQLLRDSKKDIELVMTELQKNPLNYTQVSVIADDILKNVEFDALRIVFNKFQSVVSFIPTMATVLSPEAVERESESGGKLGDLDSYEIEGAESKSEILQNLTEFQFSCVLFNAVLENACSEQGARMSAMDSSSRNAGEMLDRLTLTYNRTRQASITTELIEIISGASALEG</sequence>
<evidence type="ECO:0000313" key="17">
    <source>
        <dbReference type="Proteomes" id="UP001152484"/>
    </source>
</evidence>
<dbReference type="EMBL" id="CAMAPE010000019">
    <property type="protein sequence ID" value="CAH9088168.1"/>
    <property type="molecule type" value="Genomic_DNA"/>
</dbReference>
<evidence type="ECO:0000256" key="1">
    <source>
        <dbReference type="ARBA" id="ARBA00002361"/>
    </source>
</evidence>
<dbReference type="FunFam" id="3.40.1380.10:FF:000005">
    <property type="entry name" value="ATP synthase subunit gamma"/>
    <property type="match status" value="1"/>
</dbReference>
<dbReference type="PANTHER" id="PTHR11693">
    <property type="entry name" value="ATP SYNTHASE GAMMA CHAIN"/>
    <property type="match status" value="1"/>
</dbReference>
<keyword evidence="6" id="KW-0813">Transport</keyword>
<comment type="function">
    <text evidence="1">Mitochondrial membrane ATP synthase (F(1)F(0) ATP synthase or Complex V) produces ATP from ADP in the presence of a proton gradient across the membrane which is generated by electron transport complexes of the respiratory chain. F-type ATPases consist of two structural domains, F(1) - containing the extramembraneous catalytic core, and F(0) - containing the membrane proton channel, linked together by a central stalk and a peripheral stalk. During catalysis, ATP synthesis in the catalytic domain of F(1) is coupled via a rotary mechanism of the central stalk subunits to proton translocation. Part of the complex F(1) domain and the central stalk which is part of the complex rotary element. The gamma subunit protrudes into the catalytic domain formed of alpha(3)beta(3). Rotation of the central stalk against the surrounding alpha(3)beta(3) subunits leads to hydrolysis of ATP in three separate catalytic sites on the beta subunits.</text>
</comment>
<keyword evidence="10" id="KW-0406">Ion transport</keyword>
<dbReference type="CDD" id="cd12151">
    <property type="entry name" value="F1-ATPase_gamma"/>
    <property type="match status" value="1"/>
</dbReference>
<dbReference type="AlphaFoldDB" id="A0A9P0Z631"/>
<keyword evidence="12" id="KW-0472">Membrane</keyword>
<dbReference type="InterPro" id="IPR000131">
    <property type="entry name" value="ATP_synth_F1_gsu"/>
</dbReference>
<dbReference type="Pfam" id="PF00231">
    <property type="entry name" value="ATP-synt"/>
    <property type="match status" value="1"/>
</dbReference>
<dbReference type="HAMAP" id="MF_00815">
    <property type="entry name" value="ATP_synth_gamma_bact"/>
    <property type="match status" value="1"/>
</dbReference>
<dbReference type="SUPFAM" id="SSF52943">
    <property type="entry name" value="ATP synthase (F1-ATPase), gamma subunit"/>
    <property type="match status" value="1"/>
</dbReference>
<comment type="subcellular location">
    <subcellularLocation>
        <location evidence="2">Mitochondrion inner membrane</location>
        <topology evidence="2">Peripheral membrane protein</topology>
    </subcellularLocation>
</comment>
<keyword evidence="13" id="KW-0139">CF(1)</keyword>
<keyword evidence="7" id="KW-0375">Hydrogen ion transport</keyword>
<dbReference type="InterPro" id="IPR023632">
    <property type="entry name" value="ATP_synth_F1_gsu_CS"/>
</dbReference>
<comment type="subunit">
    <text evidence="4">F-type ATPases have 2 components, CF(1) - the catalytic core - and CF(0) - the membrane proton channel. CF(1) has five subunits: alpha(3), beta(3), gamma(1), delta(1), epsilon(1). CF(0) has three main subunits: a, b and c.</text>
</comment>
<evidence type="ECO:0000256" key="2">
    <source>
        <dbReference type="ARBA" id="ARBA00004637"/>
    </source>
</evidence>
<dbReference type="PROSITE" id="PS00153">
    <property type="entry name" value="ATPASE_GAMMA"/>
    <property type="match status" value="1"/>
</dbReference>
<evidence type="ECO:0000256" key="11">
    <source>
        <dbReference type="ARBA" id="ARBA00023128"/>
    </source>
</evidence>
<dbReference type="GO" id="GO:0005743">
    <property type="term" value="C:mitochondrial inner membrane"/>
    <property type="evidence" value="ECO:0007669"/>
    <property type="project" value="UniProtKB-SubCell"/>
</dbReference>
<dbReference type="GO" id="GO:0046933">
    <property type="term" value="F:proton-transporting ATP synthase activity, rotational mechanism"/>
    <property type="evidence" value="ECO:0007669"/>
    <property type="project" value="InterPro"/>
</dbReference>
<dbReference type="FunFam" id="1.10.287.80:FF:000001">
    <property type="entry name" value="ATP synthase gamma chain"/>
    <property type="match status" value="1"/>
</dbReference>
<organism evidence="16 17">
    <name type="scientific">Cuscuta europaea</name>
    <name type="common">European dodder</name>
    <dbReference type="NCBI Taxonomy" id="41803"/>
    <lineage>
        <taxon>Eukaryota</taxon>
        <taxon>Viridiplantae</taxon>
        <taxon>Streptophyta</taxon>
        <taxon>Embryophyta</taxon>
        <taxon>Tracheophyta</taxon>
        <taxon>Spermatophyta</taxon>
        <taxon>Magnoliopsida</taxon>
        <taxon>eudicotyledons</taxon>
        <taxon>Gunneridae</taxon>
        <taxon>Pentapetalae</taxon>
        <taxon>asterids</taxon>
        <taxon>lamiids</taxon>
        <taxon>Solanales</taxon>
        <taxon>Convolvulaceae</taxon>
        <taxon>Cuscuteae</taxon>
        <taxon>Cuscuta</taxon>
        <taxon>Cuscuta subgen. Cuscuta</taxon>
    </lineage>
</organism>
<dbReference type="PRINTS" id="PR00126">
    <property type="entry name" value="ATPASEGAMMA"/>
</dbReference>
<evidence type="ECO:0000256" key="3">
    <source>
        <dbReference type="ARBA" id="ARBA00007681"/>
    </source>
</evidence>